<evidence type="ECO:0000313" key="3">
    <source>
        <dbReference type="Proteomes" id="UP000008370"/>
    </source>
</evidence>
<gene>
    <name evidence="2" type="ORF">PHACADRAFT_209713</name>
</gene>
<organism evidence="2 3">
    <name type="scientific">Phanerochaete carnosa (strain HHB-10118-sp)</name>
    <name type="common">White-rot fungus</name>
    <name type="synonym">Peniophora carnosa</name>
    <dbReference type="NCBI Taxonomy" id="650164"/>
    <lineage>
        <taxon>Eukaryota</taxon>
        <taxon>Fungi</taxon>
        <taxon>Dikarya</taxon>
        <taxon>Basidiomycota</taxon>
        <taxon>Agaricomycotina</taxon>
        <taxon>Agaricomycetes</taxon>
        <taxon>Polyporales</taxon>
        <taxon>Phanerochaetaceae</taxon>
        <taxon>Phanerochaete</taxon>
    </lineage>
</organism>
<protein>
    <recommendedName>
        <fullName evidence="1">C2H2-type domain-containing protein</fullName>
    </recommendedName>
</protein>
<evidence type="ECO:0000259" key="1">
    <source>
        <dbReference type="PROSITE" id="PS00028"/>
    </source>
</evidence>
<dbReference type="PROSITE" id="PS00028">
    <property type="entry name" value="ZINC_FINGER_C2H2_1"/>
    <property type="match status" value="1"/>
</dbReference>
<name>K5WTW8_PHACS</name>
<dbReference type="Proteomes" id="UP000008370">
    <property type="component" value="Unassembled WGS sequence"/>
</dbReference>
<proteinExistence type="predicted"/>
<dbReference type="GeneID" id="18912885"/>
<dbReference type="OrthoDB" id="6077919at2759"/>
<sequence>MSSRYWIHYDRGKNCVSERSLTQHYVQSPGTTMPTLQQALRLHIFLQHHYMNGHWYCSLCTQILDSKLGLQKHNQQSHRYCTTAHLLKAIQCLDRSCTRTFASHADLVLHSESGACSPGAIREIVNHTVAANDHNRLPNNARRLIQGNGSACALRGPVAKWAMQASWNASSFKCVLSHRTFPKLPHLNAHLQSAAHDEPMYRCLMALEGCTAQFQTLSAISHHIENSKSGVRRF</sequence>
<dbReference type="RefSeq" id="XP_007396578.1">
    <property type="nucleotide sequence ID" value="XM_007396516.1"/>
</dbReference>
<dbReference type="AlphaFoldDB" id="K5WTW8"/>
<feature type="domain" description="C2H2-type" evidence="1">
    <location>
        <begin position="57"/>
        <end position="78"/>
    </location>
</feature>
<dbReference type="InterPro" id="IPR013087">
    <property type="entry name" value="Znf_C2H2_type"/>
</dbReference>
<reference evidence="2 3" key="1">
    <citation type="journal article" date="2012" name="BMC Genomics">
        <title>Comparative genomics of the white-rot fungi, Phanerochaete carnosa and P. chrysosporium, to elucidate the genetic basis of the distinct wood types they colonize.</title>
        <authorList>
            <person name="Suzuki H."/>
            <person name="MacDonald J."/>
            <person name="Syed K."/>
            <person name="Salamov A."/>
            <person name="Hori C."/>
            <person name="Aerts A."/>
            <person name="Henrissat B."/>
            <person name="Wiebenga A."/>
            <person name="vanKuyk P.A."/>
            <person name="Barry K."/>
            <person name="Lindquist E."/>
            <person name="LaButti K."/>
            <person name="Lapidus A."/>
            <person name="Lucas S."/>
            <person name="Coutinho P."/>
            <person name="Gong Y."/>
            <person name="Samejima M."/>
            <person name="Mahadevan R."/>
            <person name="Abou-Zaid M."/>
            <person name="de Vries R.P."/>
            <person name="Igarashi K."/>
            <person name="Yadav J.S."/>
            <person name="Grigoriev I.V."/>
            <person name="Master E.R."/>
        </authorList>
    </citation>
    <scope>NUCLEOTIDE SEQUENCE [LARGE SCALE GENOMIC DNA]</scope>
    <source>
        <strain evidence="2 3">HHB-10118-sp</strain>
    </source>
</reference>
<dbReference type="HOGENOM" id="CLU_1185375_0_0_1"/>
<dbReference type="KEGG" id="pco:PHACADRAFT_209713"/>
<evidence type="ECO:0000313" key="2">
    <source>
        <dbReference type="EMBL" id="EKM53862.1"/>
    </source>
</evidence>
<dbReference type="InParanoid" id="K5WTW8"/>
<dbReference type="EMBL" id="JH930473">
    <property type="protein sequence ID" value="EKM53862.1"/>
    <property type="molecule type" value="Genomic_DNA"/>
</dbReference>
<accession>K5WTW8</accession>
<keyword evidence="3" id="KW-1185">Reference proteome</keyword>